<evidence type="ECO:0000256" key="4">
    <source>
        <dbReference type="ARBA" id="ARBA00022448"/>
    </source>
</evidence>
<evidence type="ECO:0000256" key="11">
    <source>
        <dbReference type="ARBA" id="ARBA00022989"/>
    </source>
</evidence>
<evidence type="ECO:0000256" key="17">
    <source>
        <dbReference type="SAM" id="Coils"/>
    </source>
</evidence>
<evidence type="ECO:0000256" key="3">
    <source>
        <dbReference type="ARBA" id="ARBA00012517"/>
    </source>
</evidence>
<dbReference type="GO" id="GO:0140581">
    <property type="term" value="F:P-type monovalent copper transporter activity"/>
    <property type="evidence" value="ECO:0007669"/>
    <property type="project" value="UniProtKB-EC"/>
</dbReference>
<feature type="transmembrane region" description="Helical" evidence="16">
    <location>
        <begin position="710"/>
        <end position="729"/>
    </location>
</feature>
<evidence type="ECO:0000256" key="6">
    <source>
        <dbReference type="ARBA" id="ARBA00022723"/>
    </source>
</evidence>
<dbReference type="SUPFAM" id="SSF55008">
    <property type="entry name" value="HMA, heavy metal-associated domain"/>
    <property type="match status" value="2"/>
</dbReference>
<proteinExistence type="inferred from homology"/>
<feature type="transmembrane region" description="Helical" evidence="16">
    <location>
        <begin position="102"/>
        <end position="122"/>
    </location>
</feature>
<evidence type="ECO:0000313" key="19">
    <source>
        <dbReference type="EMBL" id="MDB8017134.1"/>
    </source>
</evidence>
<dbReference type="Pfam" id="PF00122">
    <property type="entry name" value="E1-E2_ATPase"/>
    <property type="match status" value="1"/>
</dbReference>
<dbReference type="EMBL" id="JAQLYE010000005">
    <property type="protein sequence ID" value="MDB8017134.1"/>
    <property type="molecule type" value="Genomic_DNA"/>
</dbReference>
<keyword evidence="16" id="KW-1003">Cell membrane</keyword>
<dbReference type="GO" id="GO:0005507">
    <property type="term" value="F:copper ion binding"/>
    <property type="evidence" value="ECO:0007669"/>
    <property type="project" value="TreeGrafter"/>
</dbReference>
<dbReference type="AlphaFoldDB" id="A0AAP3Q0Q1"/>
<feature type="domain" description="HMA" evidence="18">
    <location>
        <begin position="792"/>
        <end position="857"/>
    </location>
</feature>
<dbReference type="Gene3D" id="2.70.150.10">
    <property type="entry name" value="Calcium-transporting ATPase, cytoplasmic transduction domain A"/>
    <property type="match status" value="1"/>
</dbReference>
<dbReference type="Gene3D" id="3.40.50.1000">
    <property type="entry name" value="HAD superfamily/HAD-like"/>
    <property type="match status" value="1"/>
</dbReference>
<evidence type="ECO:0000256" key="1">
    <source>
        <dbReference type="ARBA" id="ARBA00004651"/>
    </source>
</evidence>
<dbReference type="GO" id="GO:0043682">
    <property type="term" value="F:P-type divalent copper transporter activity"/>
    <property type="evidence" value="ECO:0007669"/>
    <property type="project" value="TreeGrafter"/>
</dbReference>
<comment type="caution">
    <text evidence="19">The sequence shown here is derived from an EMBL/GenBank/DDBJ whole genome shotgun (WGS) entry which is preliminary data.</text>
</comment>
<dbReference type="InterPro" id="IPR036412">
    <property type="entry name" value="HAD-like_sf"/>
</dbReference>
<dbReference type="InterPro" id="IPR044492">
    <property type="entry name" value="P_typ_ATPase_HD_dom"/>
</dbReference>
<dbReference type="InterPro" id="IPR017969">
    <property type="entry name" value="Heavy-metal-associated_CS"/>
</dbReference>
<evidence type="ECO:0000313" key="20">
    <source>
        <dbReference type="Proteomes" id="UP001212823"/>
    </source>
</evidence>
<dbReference type="InterPro" id="IPR023214">
    <property type="entry name" value="HAD_sf"/>
</dbReference>
<dbReference type="InterPro" id="IPR027256">
    <property type="entry name" value="P-typ_ATPase_IB"/>
</dbReference>
<dbReference type="Gene3D" id="3.30.70.100">
    <property type="match status" value="2"/>
</dbReference>
<dbReference type="PRINTS" id="PR00941">
    <property type="entry name" value="CDATPASE"/>
</dbReference>
<keyword evidence="6 16" id="KW-0479">Metal-binding</keyword>
<dbReference type="PRINTS" id="PR00119">
    <property type="entry name" value="CATATPASE"/>
</dbReference>
<keyword evidence="13" id="KW-0406">Ion transport</keyword>
<evidence type="ECO:0000256" key="10">
    <source>
        <dbReference type="ARBA" id="ARBA00022967"/>
    </source>
</evidence>
<protein>
    <recommendedName>
        <fullName evidence="3">P-type Cu(+) transporter</fullName>
        <ecNumber evidence="3">7.2.2.8</ecNumber>
    </recommendedName>
</protein>
<dbReference type="FunFam" id="3.40.50.1000:FF:000144">
    <property type="entry name" value="copper-transporting ATPase 1 isoform X2"/>
    <property type="match status" value="1"/>
</dbReference>
<dbReference type="InterPro" id="IPR036163">
    <property type="entry name" value="HMA_dom_sf"/>
</dbReference>
<evidence type="ECO:0000259" key="18">
    <source>
        <dbReference type="PROSITE" id="PS50846"/>
    </source>
</evidence>
<feature type="transmembrane region" description="Helical" evidence="16">
    <location>
        <begin position="741"/>
        <end position="761"/>
    </location>
</feature>
<evidence type="ECO:0000256" key="9">
    <source>
        <dbReference type="ARBA" id="ARBA00022840"/>
    </source>
</evidence>
<keyword evidence="17" id="KW-0175">Coiled coil</keyword>
<keyword evidence="14 16" id="KW-0472">Membrane</keyword>
<dbReference type="InterPro" id="IPR018303">
    <property type="entry name" value="ATPase_P-typ_P_site"/>
</dbReference>
<accession>A0AAP3Q0Q1</accession>
<dbReference type="Gene3D" id="3.40.1110.10">
    <property type="entry name" value="Calcium-transporting ATPase, cytoplasmic domain N"/>
    <property type="match status" value="1"/>
</dbReference>
<evidence type="ECO:0000256" key="2">
    <source>
        <dbReference type="ARBA" id="ARBA00006024"/>
    </source>
</evidence>
<feature type="transmembrane region" description="Helical" evidence="16">
    <location>
        <begin position="211"/>
        <end position="229"/>
    </location>
</feature>
<dbReference type="SUPFAM" id="SSF81653">
    <property type="entry name" value="Calcium ATPase, transduction domain A"/>
    <property type="match status" value="1"/>
</dbReference>
<dbReference type="NCBIfam" id="TIGR01525">
    <property type="entry name" value="ATPase-IB_hvy"/>
    <property type="match status" value="1"/>
</dbReference>
<keyword evidence="4" id="KW-0813">Transport</keyword>
<dbReference type="PROSITE" id="PS00154">
    <property type="entry name" value="ATPASE_E1_E2"/>
    <property type="match status" value="1"/>
</dbReference>
<sequence length="860" mass="91038">MKQYTVTGMSCAACSARVEKAVSKVDGVTSCSVSLLTNSMGVEGSATDAQIVEAVEQAGYGASPKGAATESENNKANNSLEQLKAAQDALVDRETPKLRNRLIASLIFLVVLMYFSMGHMIWGWPLPEFFNGNHVAMGLLQLLLTVAVMVINQKFFISGFKGLIHGAPNMDTLVALGSAASFGYSVYALFAMTAAQVNGDMDAVMSYMHEFYFESAAMILALITVGKMLEAHSKGKTTDALKSLMQLAPKTATVVRDGVEQEISVDAVKKGDIFVVRPGENIPVDGEIIDGTTAVNESALTGESIPVDKQPKDAVSAATVNQSGFIKCRATRVGEDTTLSQIIQMVSDAAATKAPIAKIADRVSGVFVPAVITIAIITIIAWLIAGETVGFALARGISVLVISCPCALGLATPVAIMVGNGKGAKSGILFKTAASLEATGRTQIVALDKTGTITSGEPKVTDIVPDEKFFEENGNNAGKLLAIAASVEAKSEHPLAKAIMERAKTDEIAVAEVTDFSAVVGNGLTAILAGKMIKAGNLAFVSKFVKVSDDMRAKAVKFSKEGKTPLFFAADDRLCGIIAVADTIKEDSPEAVRQLKNMGIRVVMLTGDNEQTANAIGKQAGVDEVIAGVLPDGKEAVIRKLKKQGRVAMVGDGINDAPALTRADMGIAIGAGSDVAIDAADVVLMKSRLIDVPVAVRLSRATLTNIHENLFWAFFYNVIGIPLAAGLWYPLLGWKLNPMFGAAAMSLSSFCVVTNALRLNLCRVYDPKHDRKAIPDRKNKTNKPNESEEKSMTKTMNIEGMMCGHCEARVKKALEALDAVSEAAVSHESGTAVVTLSSDISDEKLKETVEAEDYKVTSIQ</sequence>
<dbReference type="GO" id="GO:0005524">
    <property type="term" value="F:ATP binding"/>
    <property type="evidence" value="ECO:0007669"/>
    <property type="project" value="UniProtKB-UniRule"/>
</dbReference>
<comment type="catalytic activity">
    <reaction evidence="15">
        <text>Cu(+)(in) + ATP + H2O = Cu(+)(out) + ADP + phosphate + H(+)</text>
        <dbReference type="Rhea" id="RHEA:25792"/>
        <dbReference type="ChEBI" id="CHEBI:15377"/>
        <dbReference type="ChEBI" id="CHEBI:15378"/>
        <dbReference type="ChEBI" id="CHEBI:30616"/>
        <dbReference type="ChEBI" id="CHEBI:43474"/>
        <dbReference type="ChEBI" id="CHEBI:49552"/>
        <dbReference type="ChEBI" id="CHEBI:456216"/>
        <dbReference type="EC" id="7.2.2.8"/>
    </reaction>
</comment>
<dbReference type="CDD" id="cd00371">
    <property type="entry name" value="HMA"/>
    <property type="match status" value="2"/>
</dbReference>
<comment type="similarity">
    <text evidence="2 16">Belongs to the cation transport ATPase (P-type) (TC 3.A.3) family. Type IB subfamily.</text>
</comment>
<evidence type="ECO:0000256" key="14">
    <source>
        <dbReference type="ARBA" id="ARBA00023136"/>
    </source>
</evidence>
<dbReference type="PANTHER" id="PTHR43520">
    <property type="entry name" value="ATP7, ISOFORM B"/>
    <property type="match status" value="1"/>
</dbReference>
<dbReference type="Proteomes" id="UP001212823">
    <property type="component" value="Unassembled WGS sequence"/>
</dbReference>
<dbReference type="InterPro" id="IPR023299">
    <property type="entry name" value="ATPase_P-typ_cyto_dom_N"/>
</dbReference>
<evidence type="ECO:0000256" key="13">
    <source>
        <dbReference type="ARBA" id="ARBA00023065"/>
    </source>
</evidence>
<evidence type="ECO:0000256" key="5">
    <source>
        <dbReference type="ARBA" id="ARBA00022692"/>
    </source>
</evidence>
<dbReference type="InterPro" id="IPR008250">
    <property type="entry name" value="ATPase_P-typ_transduc_dom_A_sf"/>
</dbReference>
<comment type="subcellular location">
    <subcellularLocation>
        <location evidence="1">Cell membrane</location>
        <topology evidence="1">Multi-pass membrane protein</topology>
    </subcellularLocation>
</comment>
<feature type="transmembrane region" description="Helical" evidence="16">
    <location>
        <begin position="173"/>
        <end position="191"/>
    </location>
</feature>
<dbReference type="NCBIfam" id="TIGR01494">
    <property type="entry name" value="ATPase_P-type"/>
    <property type="match status" value="1"/>
</dbReference>
<dbReference type="Pfam" id="PF00403">
    <property type="entry name" value="HMA"/>
    <property type="match status" value="2"/>
</dbReference>
<feature type="transmembrane region" description="Helical" evidence="16">
    <location>
        <begin position="397"/>
        <end position="418"/>
    </location>
</feature>
<dbReference type="CDD" id="cd02094">
    <property type="entry name" value="P-type_ATPase_Cu-like"/>
    <property type="match status" value="1"/>
</dbReference>
<reference evidence="19" key="1">
    <citation type="submission" date="2023-01" db="EMBL/GenBank/DDBJ databases">
        <title>Human gut microbiome strain richness.</title>
        <authorList>
            <person name="Chen-Liaw A."/>
        </authorList>
    </citation>
    <scope>NUCLEOTIDE SEQUENCE</scope>
    <source>
        <strain evidence="19">1001283st1_D2_1001283B150209_150212</strain>
    </source>
</reference>
<dbReference type="FunFam" id="2.70.150.10:FF:000002">
    <property type="entry name" value="Copper-transporting ATPase 1, putative"/>
    <property type="match status" value="1"/>
</dbReference>
<dbReference type="PROSITE" id="PS01047">
    <property type="entry name" value="HMA_1"/>
    <property type="match status" value="2"/>
</dbReference>
<dbReference type="SFLD" id="SFLDG00002">
    <property type="entry name" value="C1.7:_P-type_atpase_like"/>
    <property type="match status" value="1"/>
</dbReference>
<dbReference type="GO" id="GO:0055070">
    <property type="term" value="P:copper ion homeostasis"/>
    <property type="evidence" value="ECO:0007669"/>
    <property type="project" value="TreeGrafter"/>
</dbReference>
<evidence type="ECO:0000256" key="7">
    <source>
        <dbReference type="ARBA" id="ARBA00022741"/>
    </source>
</evidence>
<keyword evidence="9 16" id="KW-0067">ATP-binding</keyword>
<dbReference type="NCBIfam" id="TIGR01511">
    <property type="entry name" value="ATPase-IB1_Cu"/>
    <property type="match status" value="1"/>
</dbReference>
<evidence type="ECO:0000256" key="8">
    <source>
        <dbReference type="ARBA" id="ARBA00022796"/>
    </source>
</evidence>
<keyword evidence="8" id="KW-0187">Copper transport</keyword>
<dbReference type="InterPro" id="IPR023298">
    <property type="entry name" value="ATPase_P-typ_TM_dom_sf"/>
</dbReference>
<evidence type="ECO:0000256" key="15">
    <source>
        <dbReference type="ARBA" id="ARBA00049289"/>
    </source>
</evidence>
<dbReference type="SFLD" id="SFLDF00027">
    <property type="entry name" value="p-type_atpase"/>
    <property type="match status" value="1"/>
</dbReference>
<keyword evidence="7 16" id="KW-0547">Nucleotide-binding</keyword>
<dbReference type="GO" id="GO:0016887">
    <property type="term" value="F:ATP hydrolysis activity"/>
    <property type="evidence" value="ECO:0007669"/>
    <property type="project" value="InterPro"/>
</dbReference>
<feature type="transmembrane region" description="Helical" evidence="16">
    <location>
        <begin position="134"/>
        <end position="152"/>
    </location>
</feature>
<dbReference type="SUPFAM" id="SSF56784">
    <property type="entry name" value="HAD-like"/>
    <property type="match status" value="1"/>
</dbReference>
<keyword evidence="12" id="KW-0186">Copper</keyword>
<dbReference type="Pfam" id="PF00702">
    <property type="entry name" value="Hydrolase"/>
    <property type="match status" value="1"/>
</dbReference>
<dbReference type="EC" id="7.2.2.8" evidence="3"/>
<dbReference type="SUPFAM" id="SSF81665">
    <property type="entry name" value="Calcium ATPase, transmembrane domain M"/>
    <property type="match status" value="1"/>
</dbReference>
<evidence type="ECO:0000256" key="16">
    <source>
        <dbReference type="RuleBase" id="RU362081"/>
    </source>
</evidence>
<dbReference type="SFLD" id="SFLDS00003">
    <property type="entry name" value="Haloacid_Dehalogenase"/>
    <property type="match status" value="1"/>
</dbReference>
<evidence type="ECO:0000256" key="12">
    <source>
        <dbReference type="ARBA" id="ARBA00023008"/>
    </source>
</evidence>
<keyword evidence="11 16" id="KW-1133">Transmembrane helix</keyword>
<dbReference type="InterPro" id="IPR059000">
    <property type="entry name" value="ATPase_P-type_domA"/>
</dbReference>
<dbReference type="InterPro" id="IPR001757">
    <property type="entry name" value="P_typ_ATPase"/>
</dbReference>
<dbReference type="PANTHER" id="PTHR43520:SF8">
    <property type="entry name" value="P-TYPE CU(+) TRANSPORTER"/>
    <property type="match status" value="1"/>
</dbReference>
<organism evidence="19 20">
    <name type="scientific">Agathobacter rectalis</name>
    <dbReference type="NCBI Taxonomy" id="39491"/>
    <lineage>
        <taxon>Bacteria</taxon>
        <taxon>Bacillati</taxon>
        <taxon>Bacillota</taxon>
        <taxon>Clostridia</taxon>
        <taxon>Lachnospirales</taxon>
        <taxon>Lachnospiraceae</taxon>
        <taxon>Agathobacter</taxon>
    </lineage>
</organism>
<feature type="coiled-coil region" evidence="17">
    <location>
        <begin position="66"/>
        <end position="93"/>
    </location>
</feature>
<gene>
    <name evidence="19" type="ORF">PNE45_03710</name>
</gene>
<dbReference type="PROSITE" id="PS50846">
    <property type="entry name" value="HMA_2"/>
    <property type="match status" value="2"/>
</dbReference>
<keyword evidence="10" id="KW-1278">Translocase</keyword>
<dbReference type="RefSeq" id="WP_306775231.1">
    <property type="nucleotide sequence ID" value="NZ_JADPAO010000004.1"/>
</dbReference>
<dbReference type="InterPro" id="IPR006121">
    <property type="entry name" value="HMA_dom"/>
</dbReference>
<name>A0AAP3Q0Q1_9FIRM</name>
<feature type="domain" description="HMA" evidence="18">
    <location>
        <begin position="1"/>
        <end position="63"/>
    </location>
</feature>
<keyword evidence="5 16" id="KW-0812">Transmembrane</keyword>
<dbReference type="GO" id="GO:0005886">
    <property type="term" value="C:plasma membrane"/>
    <property type="evidence" value="ECO:0007669"/>
    <property type="project" value="UniProtKB-SubCell"/>
</dbReference>
<feature type="transmembrane region" description="Helical" evidence="16">
    <location>
        <begin position="363"/>
        <end position="385"/>
    </location>
</feature>